<accession>A0A8C9E6D4</accession>
<dbReference type="AlphaFoldDB" id="A0A8C9E6D4"/>
<dbReference type="PANTHER" id="PTHR13946:SF16">
    <property type="entry name" value="DNA-DIRECTED RNA POLYMERASE II SUBUNIT RPB11"/>
    <property type="match status" value="1"/>
</dbReference>
<evidence type="ECO:0000256" key="2">
    <source>
        <dbReference type="ARBA" id="ARBA00023163"/>
    </source>
</evidence>
<keyword evidence="2" id="KW-0804">Transcription</keyword>
<dbReference type="Ensembl" id="ENSPSNT00000023691.1">
    <property type="protein sequence ID" value="ENSPSNP00000021040.1"/>
    <property type="gene ID" value="ENSPSNG00000015454.1"/>
</dbReference>
<keyword evidence="4" id="KW-1185">Reference proteome</keyword>
<dbReference type="GO" id="GO:0046983">
    <property type="term" value="F:protein dimerization activity"/>
    <property type="evidence" value="ECO:0007669"/>
    <property type="project" value="InterPro"/>
</dbReference>
<evidence type="ECO:0000313" key="4">
    <source>
        <dbReference type="Proteomes" id="UP000694554"/>
    </source>
</evidence>
<reference evidence="3" key="3">
    <citation type="submission" date="2025-09" db="UniProtKB">
        <authorList>
            <consortium name="Ensembl"/>
        </authorList>
    </citation>
    <scope>IDENTIFICATION</scope>
</reference>
<evidence type="ECO:0000256" key="1">
    <source>
        <dbReference type="ARBA" id="ARBA00022478"/>
    </source>
</evidence>
<dbReference type="InterPro" id="IPR036603">
    <property type="entry name" value="RBP11-like"/>
</dbReference>
<protein>
    <submittedName>
        <fullName evidence="3">Uncharacterized protein</fullName>
    </submittedName>
</protein>
<name>A0A8C9E6D4_PHOSS</name>
<dbReference type="PANTHER" id="PTHR13946">
    <property type="entry name" value="DNA-DIRECTED RNA POLYMERASE I,II,III"/>
    <property type="match status" value="1"/>
</dbReference>
<dbReference type="GO" id="GO:0005665">
    <property type="term" value="C:RNA polymerase II, core complex"/>
    <property type="evidence" value="ECO:0007669"/>
    <property type="project" value="TreeGrafter"/>
</dbReference>
<keyword evidence="1" id="KW-0240">DNA-directed RNA polymerase</keyword>
<evidence type="ECO:0000313" key="3">
    <source>
        <dbReference type="Ensembl" id="ENSPSNP00000021040.1"/>
    </source>
</evidence>
<reference evidence="3" key="1">
    <citation type="submission" date="2019-08" db="EMBL/GenBank/DDBJ databases">
        <title>Phocoena sinus (Vaquita) genome, mPhoSin1, primary haplotype.</title>
        <authorList>
            <person name="Morin P."/>
            <person name="Mountcastle J."/>
            <person name="Fungtammasan C."/>
            <person name="Rhie A."/>
            <person name="Rojas-Bracho L."/>
            <person name="Smith C.R."/>
            <person name="Taylor B.L."/>
            <person name="Gulland F.M.D."/>
            <person name="Musser W."/>
            <person name="Houck M."/>
            <person name="Haase B."/>
            <person name="Paez S."/>
            <person name="Howe K."/>
            <person name="Torrance J."/>
            <person name="Formenti G."/>
            <person name="Phillippy A."/>
            <person name="Ryder O."/>
            <person name="Jarvis E.D."/>
            <person name="Fedrigo O."/>
        </authorList>
    </citation>
    <scope>NUCLEOTIDE SEQUENCE [LARGE SCALE GENOMIC DNA]</scope>
</reference>
<sequence>MNAPPTFESFSLFEGKKNITINKDTKHTPPPTLEHKIIICMQRDYSPQEAFTNAITDLISELSLPEERFWVAINDKQEGIEYWAAPGPFPGTRWTRELLPAVGLLVEIPVSPSPPTLMCPVHSFIFLIKCGRKRPSCDFKANGPSVQWRLRTCSKATQGPPFSTGPETQISV</sequence>
<dbReference type="Proteomes" id="UP000694554">
    <property type="component" value="Chromosome 1"/>
</dbReference>
<reference evidence="3" key="2">
    <citation type="submission" date="2025-08" db="UniProtKB">
        <authorList>
            <consortium name="Ensembl"/>
        </authorList>
    </citation>
    <scope>IDENTIFICATION</scope>
</reference>
<dbReference type="Gene3D" id="3.30.1360.10">
    <property type="entry name" value="RNA polymerase, RBP11-like subunit"/>
    <property type="match status" value="1"/>
</dbReference>
<dbReference type="GeneTree" id="ENSGT00550000074975"/>
<dbReference type="GO" id="GO:0006366">
    <property type="term" value="P:transcription by RNA polymerase II"/>
    <property type="evidence" value="ECO:0007669"/>
    <property type="project" value="TreeGrafter"/>
</dbReference>
<dbReference type="GO" id="GO:0003899">
    <property type="term" value="F:DNA-directed RNA polymerase activity"/>
    <property type="evidence" value="ECO:0007669"/>
    <property type="project" value="TreeGrafter"/>
</dbReference>
<proteinExistence type="predicted"/>
<organism evidence="3 4">
    <name type="scientific">Phocoena sinus</name>
    <name type="common">Vaquita</name>
    <dbReference type="NCBI Taxonomy" id="42100"/>
    <lineage>
        <taxon>Eukaryota</taxon>
        <taxon>Metazoa</taxon>
        <taxon>Chordata</taxon>
        <taxon>Craniata</taxon>
        <taxon>Vertebrata</taxon>
        <taxon>Euteleostomi</taxon>
        <taxon>Mammalia</taxon>
        <taxon>Eutheria</taxon>
        <taxon>Laurasiatheria</taxon>
        <taxon>Artiodactyla</taxon>
        <taxon>Whippomorpha</taxon>
        <taxon>Cetacea</taxon>
        <taxon>Odontoceti</taxon>
        <taxon>Phocoenidae</taxon>
        <taxon>Phocoena</taxon>
    </lineage>
</organism>